<proteinExistence type="predicted"/>
<keyword evidence="2" id="KW-0472">Membrane</keyword>
<protein>
    <submittedName>
        <fullName evidence="3">Alkaline shock response membrane anchor protein AmaP</fullName>
    </submittedName>
</protein>
<feature type="transmembrane region" description="Helical" evidence="2">
    <location>
        <begin position="44"/>
        <end position="68"/>
    </location>
</feature>
<keyword evidence="4" id="KW-1185">Reference proteome</keyword>
<keyword evidence="2" id="KW-1133">Transmembrane helix</keyword>
<evidence type="ECO:0000256" key="1">
    <source>
        <dbReference type="SAM" id="MobiDB-lite"/>
    </source>
</evidence>
<feature type="compositionally biased region" description="Low complexity" evidence="1">
    <location>
        <begin position="185"/>
        <end position="200"/>
    </location>
</feature>
<dbReference type="RefSeq" id="WP_289511152.1">
    <property type="nucleotide sequence ID" value="NZ_JAUDEA010000006.1"/>
</dbReference>
<evidence type="ECO:0000313" key="4">
    <source>
        <dbReference type="Proteomes" id="UP001529256"/>
    </source>
</evidence>
<organism evidence="3 4">
    <name type="scientific">Thermophilibacter provencensis</name>
    <dbReference type="NCBI Taxonomy" id="1852386"/>
    <lineage>
        <taxon>Bacteria</taxon>
        <taxon>Bacillati</taxon>
        <taxon>Actinomycetota</taxon>
        <taxon>Coriobacteriia</taxon>
        <taxon>Coriobacteriales</taxon>
        <taxon>Atopobiaceae</taxon>
        <taxon>Thermophilibacter</taxon>
    </lineage>
</organism>
<feature type="region of interest" description="Disordered" evidence="1">
    <location>
        <begin position="176"/>
        <end position="218"/>
    </location>
</feature>
<dbReference type="NCBIfam" id="NF033218">
    <property type="entry name" value="anchor_AmaP"/>
    <property type="match status" value="1"/>
</dbReference>
<sequence length="218" mass="22896">MSGLKRLCMAVFVLANALALAAFALTWFGPWTTEASALFNLEPYVIAVLVCLAVSALGMLVLLCRALFSRRTVRTVEIATVDGGIISVTRDAIAAQASHIVEADGSCTAARVRVDAKQRGHVRVHVRVLPHETVDVVVKGAELHEELMDGLAAVCGDKVEDVSLEFIEPESVTVAAADEGEGEARPASAPVPAASDATDSTSEITVSMGSARETPREG</sequence>
<reference evidence="3 4" key="3">
    <citation type="submission" date="2023-06" db="EMBL/GenBank/DDBJ databases">
        <authorList>
            <person name="Zeman M."/>
            <person name="Kubasova T."/>
            <person name="Jahodarova E."/>
            <person name="Nykrynova M."/>
            <person name="Rychlik I."/>
        </authorList>
    </citation>
    <scope>NUCLEOTIDE SEQUENCE [LARGE SCALE GENOMIC DNA]</scope>
    <source>
        <strain evidence="3 4">153_Feed</strain>
    </source>
</reference>
<evidence type="ECO:0000313" key="3">
    <source>
        <dbReference type="EMBL" id="MDM8271061.1"/>
    </source>
</evidence>
<accession>A0ABT7V3K2</accession>
<feature type="transmembrane region" description="Helical" evidence="2">
    <location>
        <begin position="7"/>
        <end position="29"/>
    </location>
</feature>
<name>A0ABT7V3K2_9ACTN</name>
<reference evidence="3 4" key="2">
    <citation type="submission" date="2023-06" db="EMBL/GenBank/DDBJ databases">
        <title>Identification and characterization of horizontal gene transfer across gut microbiota members of farm animals based on homology search.</title>
        <authorList>
            <person name="Schwarzerova J."/>
            <person name="Nykrynova M."/>
            <person name="Jureckova K."/>
            <person name="Cejkova D."/>
            <person name="Rychlik I."/>
        </authorList>
    </citation>
    <scope>NUCLEOTIDE SEQUENCE [LARGE SCALE GENOMIC DNA]</scope>
    <source>
        <strain evidence="3 4">153_Feed</strain>
    </source>
</reference>
<gene>
    <name evidence="3" type="primary">amaP</name>
    <name evidence="3" type="ORF">QUW25_05170</name>
</gene>
<evidence type="ECO:0000256" key="2">
    <source>
        <dbReference type="SAM" id="Phobius"/>
    </source>
</evidence>
<dbReference type="EMBL" id="JAUDEA010000006">
    <property type="protein sequence ID" value="MDM8271061.1"/>
    <property type="molecule type" value="Genomic_DNA"/>
</dbReference>
<dbReference type="Proteomes" id="UP001529256">
    <property type="component" value="Unassembled WGS sequence"/>
</dbReference>
<comment type="caution">
    <text evidence="3">The sequence shown here is derived from an EMBL/GenBank/DDBJ whole genome shotgun (WGS) entry which is preliminary data.</text>
</comment>
<reference evidence="4" key="1">
    <citation type="submission" date="2023-06" db="EMBL/GenBank/DDBJ databases">
        <title>Identification and characterization of horizontal gene transfer across gut microbiota members of farm animals based on homology search.</title>
        <authorList>
            <person name="Zeman M."/>
            <person name="Kubasova T."/>
            <person name="Jahodarova E."/>
            <person name="Nykrynova M."/>
            <person name="Rychlik I."/>
        </authorList>
    </citation>
    <scope>NUCLEOTIDE SEQUENCE [LARGE SCALE GENOMIC DNA]</scope>
    <source>
        <strain evidence="4">153_Feed</strain>
    </source>
</reference>
<keyword evidence="2" id="KW-0812">Transmembrane</keyword>